<accession>A0ACA9RL15</accession>
<proteinExistence type="predicted"/>
<dbReference type="Proteomes" id="UP000789366">
    <property type="component" value="Unassembled WGS sequence"/>
</dbReference>
<evidence type="ECO:0000313" key="1">
    <source>
        <dbReference type="EMBL" id="CAG8798438.1"/>
    </source>
</evidence>
<gene>
    <name evidence="1" type="ORF">SPELUC_LOCUS17836</name>
</gene>
<dbReference type="EMBL" id="CAJVPW010077001">
    <property type="protein sequence ID" value="CAG8798438.1"/>
    <property type="molecule type" value="Genomic_DNA"/>
</dbReference>
<protein>
    <submittedName>
        <fullName evidence="1">12430_t:CDS:1</fullName>
    </submittedName>
</protein>
<feature type="non-terminal residue" evidence="1">
    <location>
        <position position="1"/>
    </location>
</feature>
<name>A0ACA9RL15_9GLOM</name>
<sequence length="43" mass="4935">NRIELDEYINLDNYIAANEMLSMKSIIETVEGKESSKPDFSLI</sequence>
<reference evidence="1" key="1">
    <citation type="submission" date="2021-06" db="EMBL/GenBank/DDBJ databases">
        <authorList>
            <person name="Kallberg Y."/>
            <person name="Tangrot J."/>
            <person name="Rosling A."/>
        </authorList>
    </citation>
    <scope>NUCLEOTIDE SEQUENCE</scope>
    <source>
        <strain evidence="1">28 12/20/2015</strain>
    </source>
</reference>
<evidence type="ECO:0000313" key="2">
    <source>
        <dbReference type="Proteomes" id="UP000789366"/>
    </source>
</evidence>
<keyword evidence="2" id="KW-1185">Reference proteome</keyword>
<organism evidence="1 2">
    <name type="scientific">Cetraspora pellucida</name>
    <dbReference type="NCBI Taxonomy" id="1433469"/>
    <lineage>
        <taxon>Eukaryota</taxon>
        <taxon>Fungi</taxon>
        <taxon>Fungi incertae sedis</taxon>
        <taxon>Mucoromycota</taxon>
        <taxon>Glomeromycotina</taxon>
        <taxon>Glomeromycetes</taxon>
        <taxon>Diversisporales</taxon>
        <taxon>Gigasporaceae</taxon>
        <taxon>Cetraspora</taxon>
    </lineage>
</organism>
<comment type="caution">
    <text evidence="1">The sequence shown here is derived from an EMBL/GenBank/DDBJ whole genome shotgun (WGS) entry which is preliminary data.</text>
</comment>